<dbReference type="GO" id="GO:0005886">
    <property type="term" value="C:plasma membrane"/>
    <property type="evidence" value="ECO:0007669"/>
    <property type="project" value="TreeGrafter"/>
</dbReference>
<dbReference type="EMBL" id="CCKQ01001149">
    <property type="protein sequence ID" value="CDW72257.1"/>
    <property type="molecule type" value="Genomic_DNA"/>
</dbReference>
<feature type="transmembrane region" description="Helical" evidence="2">
    <location>
        <begin position="135"/>
        <end position="152"/>
    </location>
</feature>
<dbReference type="Gene3D" id="3.30.810.10">
    <property type="entry name" value="2-Layer Sandwich"/>
    <property type="match status" value="1"/>
</dbReference>
<keyword evidence="2" id="KW-0812">Transmembrane</keyword>
<dbReference type="GO" id="GO:0005524">
    <property type="term" value="F:ATP binding"/>
    <property type="evidence" value="ECO:0007669"/>
    <property type="project" value="UniProtKB-UniRule"/>
</dbReference>
<keyword evidence="2" id="KW-1133">Transmembrane helix</keyword>
<name>A0A077ZQS6_STYLE</name>
<feature type="transmembrane region" description="Helical" evidence="2">
    <location>
        <begin position="189"/>
        <end position="207"/>
    </location>
</feature>
<protein>
    <submittedName>
        <fullName evidence="4">Phosphatidylinositol phosphate kinase</fullName>
    </submittedName>
</protein>
<dbReference type="PROSITE" id="PS51455">
    <property type="entry name" value="PIPK"/>
    <property type="match status" value="1"/>
</dbReference>
<evidence type="ECO:0000313" key="5">
    <source>
        <dbReference type="Proteomes" id="UP000039865"/>
    </source>
</evidence>
<dbReference type="InterPro" id="IPR027484">
    <property type="entry name" value="PInositol-4-P-5-kinase_N"/>
</dbReference>
<organism evidence="4 5">
    <name type="scientific">Stylonychia lemnae</name>
    <name type="common">Ciliate</name>
    <dbReference type="NCBI Taxonomy" id="5949"/>
    <lineage>
        <taxon>Eukaryota</taxon>
        <taxon>Sar</taxon>
        <taxon>Alveolata</taxon>
        <taxon>Ciliophora</taxon>
        <taxon>Intramacronucleata</taxon>
        <taxon>Spirotrichea</taxon>
        <taxon>Stichotrichia</taxon>
        <taxon>Sporadotrichida</taxon>
        <taxon>Oxytrichidae</taxon>
        <taxon>Stylonychinae</taxon>
        <taxon>Stylonychia</taxon>
    </lineage>
</organism>
<sequence length="774" mass="91687">MSMTGSVFVASTIFYSKKLQAHPQPLIAYICMCEAISSFSAMMQSVDSKVFASYFGLDEIFSYTVAFNFSPTDLLNPDDTEDHTIYLDKYKTVLCHSNEYFLIYFQLMSLMLNMCLCIDLILTLRNPFYPSKRRVKFYIIFSSIIVSILVVLEKDFIQSKNSRVFYWLLLDNCDDYKGFEQSTLISQQASNLIFAMSLSVYIIVALYSSRPGLNKRVRWFFLRKHWSYVGIFILVWTLNLAQAYYQLFNPKSQDDIAVDSFNKVETPVQTVSQFAAFSTGLWLTIVRLSEPYFYYIVKKKWLEMFGKPPGDCRQSNELYNNTLNSFLTQSLNVELVNIILHGITQFTKKSFEDHLHDREIKDIELEQFSLLRRLELPRIEIDNPDTIKRDNRKKFQKMQDLQQSQNQDEINFTIDQNTTLLEEPKQKIIINESVEIFEHKMIMKAGEGQGKSGSFFFFSDDKKFIIKTMTDSELQTFKLMFKDYYDFLLKNPRSMLARIYGIFTVQMEDIVPVHLILMGNTIQTTNKDKILNIFDLKGSIYNRKVKGKNHKNTDTLKDLNLFKKCQDDVDDRRYLLDVIEDDVKFLAAHKLMDYSLLLCIEKNWEYYEVKQQAEAIVRNRLKNEEIILDEDFKEQVREEKIRLKGGNMIKHHQTYIALIQTFIGNRHKWISKCGKFIYHMAVIDYLQEFNCMKVMESRVKEYILNRDYYEISCVDPLPYQKRQLVLIFNYQFRFFKFMSNHVIIDFHENKKDRQQHSFILRRQLSGSVQHSKRK</sequence>
<gene>
    <name evidence="4" type="primary">Contig19075.g20224</name>
    <name evidence="4" type="ORF">STYLEM_1215</name>
</gene>
<reference evidence="4 5" key="1">
    <citation type="submission" date="2014-06" db="EMBL/GenBank/DDBJ databases">
        <authorList>
            <person name="Swart Estienne"/>
        </authorList>
    </citation>
    <scope>NUCLEOTIDE SEQUENCE [LARGE SCALE GENOMIC DNA]</scope>
    <source>
        <strain evidence="4 5">130c</strain>
    </source>
</reference>
<feature type="domain" description="PIPK" evidence="3">
    <location>
        <begin position="351"/>
        <end position="731"/>
    </location>
</feature>
<dbReference type="GO" id="GO:0016308">
    <property type="term" value="F:1-phosphatidylinositol-4-phosphate 5-kinase activity"/>
    <property type="evidence" value="ECO:0007669"/>
    <property type="project" value="TreeGrafter"/>
</dbReference>
<keyword evidence="5" id="KW-1185">Reference proteome</keyword>
<dbReference type="InterPro" id="IPR023610">
    <property type="entry name" value="PInositol-4/5-P-5/4-kinase"/>
</dbReference>
<dbReference type="AlphaFoldDB" id="A0A077ZQS6"/>
<evidence type="ECO:0000256" key="1">
    <source>
        <dbReference type="PROSITE-ProRule" id="PRU00781"/>
    </source>
</evidence>
<dbReference type="InParanoid" id="A0A077ZQS6"/>
<dbReference type="PANTHER" id="PTHR23086:SF8">
    <property type="entry name" value="PHOSPHATIDYLINOSITOL 5-PHOSPHATE 4-KINASE, ISOFORM A"/>
    <property type="match status" value="1"/>
</dbReference>
<dbReference type="InterPro" id="IPR027483">
    <property type="entry name" value="PInositol-4-P-4/5-kinase_C_sf"/>
</dbReference>
<dbReference type="SMART" id="SM00330">
    <property type="entry name" value="PIPKc"/>
    <property type="match status" value="1"/>
</dbReference>
<proteinExistence type="predicted"/>
<dbReference type="CDD" id="cd00139">
    <property type="entry name" value="PIPKc"/>
    <property type="match status" value="1"/>
</dbReference>
<dbReference type="PANTHER" id="PTHR23086">
    <property type="entry name" value="PHOSPHATIDYLINOSITOL-4-PHOSPHATE 5-KINASE"/>
    <property type="match status" value="1"/>
</dbReference>
<keyword evidence="1" id="KW-0067">ATP-binding</keyword>
<keyword evidence="1" id="KW-0547">Nucleotide-binding</keyword>
<evidence type="ECO:0000259" key="3">
    <source>
        <dbReference type="PROSITE" id="PS51455"/>
    </source>
</evidence>
<dbReference type="Proteomes" id="UP000039865">
    <property type="component" value="Unassembled WGS sequence"/>
</dbReference>
<feature type="transmembrane region" description="Helical" evidence="2">
    <location>
        <begin position="101"/>
        <end position="123"/>
    </location>
</feature>
<dbReference type="OrthoDB" id="284860at2759"/>
<dbReference type="Pfam" id="PF01504">
    <property type="entry name" value="PIP5K"/>
    <property type="match status" value="1"/>
</dbReference>
<dbReference type="Gene3D" id="3.30.800.10">
    <property type="entry name" value="Phosphatidylinositol Phosphate Kinase II Beta"/>
    <property type="match status" value="1"/>
</dbReference>
<evidence type="ECO:0000256" key="2">
    <source>
        <dbReference type="SAM" id="Phobius"/>
    </source>
</evidence>
<keyword evidence="1 4" id="KW-0418">Kinase</keyword>
<accession>A0A077ZQS6</accession>
<evidence type="ECO:0000313" key="4">
    <source>
        <dbReference type="EMBL" id="CDW72257.1"/>
    </source>
</evidence>
<dbReference type="GO" id="GO:0046854">
    <property type="term" value="P:phosphatidylinositol phosphate biosynthetic process"/>
    <property type="evidence" value="ECO:0007669"/>
    <property type="project" value="TreeGrafter"/>
</dbReference>
<feature type="transmembrane region" description="Helical" evidence="2">
    <location>
        <begin position="228"/>
        <end position="245"/>
    </location>
</feature>
<dbReference type="InterPro" id="IPR002498">
    <property type="entry name" value="PInositol-4-P-4/5-kinase_core"/>
</dbReference>
<dbReference type="SUPFAM" id="SSF56104">
    <property type="entry name" value="SAICAR synthase-like"/>
    <property type="match status" value="1"/>
</dbReference>
<keyword evidence="1" id="KW-0808">Transferase</keyword>
<keyword evidence="2" id="KW-0472">Membrane</keyword>